<evidence type="ECO:0000256" key="2">
    <source>
        <dbReference type="SAM" id="MobiDB-lite"/>
    </source>
</evidence>
<dbReference type="Pfam" id="PF24883">
    <property type="entry name" value="NPHP3_N"/>
    <property type="match status" value="1"/>
</dbReference>
<accession>A0A9P5NKR0</accession>
<name>A0A9P5NKR0_GYMJU</name>
<feature type="region of interest" description="Disordered" evidence="2">
    <location>
        <begin position="734"/>
        <end position="753"/>
    </location>
</feature>
<protein>
    <recommendedName>
        <fullName evidence="3">Nephrocystin 3-like N-terminal domain-containing protein</fullName>
    </recommendedName>
</protein>
<dbReference type="InterPro" id="IPR027417">
    <property type="entry name" value="P-loop_NTPase"/>
</dbReference>
<evidence type="ECO:0000259" key="3">
    <source>
        <dbReference type="Pfam" id="PF24883"/>
    </source>
</evidence>
<dbReference type="PANTHER" id="PTHR10039:SF17">
    <property type="entry name" value="FUNGAL STAND N-TERMINAL GOODBYE DOMAIN-CONTAINING PROTEIN-RELATED"/>
    <property type="match status" value="1"/>
</dbReference>
<evidence type="ECO:0000313" key="4">
    <source>
        <dbReference type="EMBL" id="KAF8896740.1"/>
    </source>
</evidence>
<comment type="caution">
    <text evidence="4">The sequence shown here is derived from an EMBL/GenBank/DDBJ whole genome shotgun (WGS) entry which is preliminary data.</text>
</comment>
<keyword evidence="5" id="KW-1185">Reference proteome</keyword>
<sequence>MSSSLITGGTFTTVNGYYIVNPPEERRRINALMLLKSNIAAGALHDSAERYDPPKCHPQTRESWVQQDSAVHPFLWLYGPAGSGKSSIAQSIAEILYGTEELAATFFFSGTAAGRNDDRHLIPTIAYQLTTFISQTTDYIVDAIDQDSLIFTKSLKSQVDALIKKPLSELAFTMSDENAMTGRSPMLVIIDGLDECSEGQRRILDALLAAVQDSSVPLCFFIASRPEHDIRKFFNQENVESLSRRLVLDDKYQPNKDIDIFLRSRFDRIKQEHPSGPHLPSSWPSDSDIQLLVQKASGQFIYASTVMKFVESPRHWPTDRLDIILGLASPGITTPFADLDTLYYHVFSSVEDIERVMDTFIVLLFMDSKLSSGMSAIEAFLCFRRGELQIILNDLHSIISVPMLNSDAEEPRLFHASVGDFLLDKSRSKKFFIDPSQAEERLTRHFIKHMGRFITQTPQQEHLNSTLLKVSCSGLLTHCLLVSHPSRALLQDLYAFNFERYLDMLSMVCNSGTLAMSNMGSLPSLSRWIGNQHPIHAHFNHHVISRLSQYPECPSSFRLFTAATLTSFPSHRITVFDMLSKGTSEYPNGLDLEGPDTVSLRLRFPYHQALNGYYNMVNVFLMDATNAGIYHVDESKYRDLAKFFVDSLAESHTQEVEECSLDLLDDIFSCSDKDSELAKYLQDNVISSDLTFVTQRRRKKLWTLVESYLEECGTSDNLVVEIVPPPITSREVSLSTTAYPSTPTPASATSAATANSLDSAFPFSERRKSKRRQMLGWFKRNKS</sequence>
<dbReference type="InterPro" id="IPR056884">
    <property type="entry name" value="NPHP3-like_N"/>
</dbReference>
<dbReference type="CDD" id="cd00882">
    <property type="entry name" value="Ras_like_GTPase"/>
    <property type="match status" value="1"/>
</dbReference>
<keyword evidence="1" id="KW-0677">Repeat</keyword>
<dbReference type="SUPFAM" id="SSF52540">
    <property type="entry name" value="P-loop containing nucleoside triphosphate hydrolases"/>
    <property type="match status" value="1"/>
</dbReference>
<reference evidence="4" key="1">
    <citation type="submission" date="2020-11" db="EMBL/GenBank/DDBJ databases">
        <authorList>
            <consortium name="DOE Joint Genome Institute"/>
            <person name="Ahrendt S."/>
            <person name="Riley R."/>
            <person name="Andreopoulos W."/>
            <person name="LaButti K."/>
            <person name="Pangilinan J."/>
            <person name="Ruiz-duenas F.J."/>
            <person name="Barrasa J.M."/>
            <person name="Sanchez-Garcia M."/>
            <person name="Camarero S."/>
            <person name="Miyauchi S."/>
            <person name="Serrano A."/>
            <person name="Linde D."/>
            <person name="Babiker R."/>
            <person name="Drula E."/>
            <person name="Ayuso-Fernandez I."/>
            <person name="Pacheco R."/>
            <person name="Padilla G."/>
            <person name="Ferreira P."/>
            <person name="Barriuso J."/>
            <person name="Kellner H."/>
            <person name="Castanera R."/>
            <person name="Alfaro M."/>
            <person name="Ramirez L."/>
            <person name="Pisabarro A.G."/>
            <person name="Kuo A."/>
            <person name="Tritt A."/>
            <person name="Lipzen A."/>
            <person name="He G."/>
            <person name="Yan M."/>
            <person name="Ng V."/>
            <person name="Cullen D."/>
            <person name="Martin F."/>
            <person name="Rosso M.-N."/>
            <person name="Henrissat B."/>
            <person name="Hibbett D."/>
            <person name="Martinez A.T."/>
            <person name="Grigoriev I.V."/>
        </authorList>
    </citation>
    <scope>NUCLEOTIDE SEQUENCE</scope>
    <source>
        <strain evidence="4">AH 44721</strain>
    </source>
</reference>
<evidence type="ECO:0000313" key="5">
    <source>
        <dbReference type="Proteomes" id="UP000724874"/>
    </source>
</evidence>
<feature type="region of interest" description="Disordered" evidence="2">
    <location>
        <begin position="762"/>
        <end position="783"/>
    </location>
</feature>
<dbReference type="PANTHER" id="PTHR10039">
    <property type="entry name" value="AMELOGENIN"/>
    <property type="match status" value="1"/>
</dbReference>
<dbReference type="AlphaFoldDB" id="A0A9P5NKR0"/>
<feature type="compositionally biased region" description="Basic residues" evidence="2">
    <location>
        <begin position="767"/>
        <end position="783"/>
    </location>
</feature>
<dbReference type="Proteomes" id="UP000724874">
    <property type="component" value="Unassembled WGS sequence"/>
</dbReference>
<proteinExistence type="predicted"/>
<dbReference type="OrthoDB" id="4760524at2759"/>
<dbReference type="EMBL" id="JADNYJ010000059">
    <property type="protein sequence ID" value="KAF8896740.1"/>
    <property type="molecule type" value="Genomic_DNA"/>
</dbReference>
<dbReference type="Gene3D" id="3.40.50.300">
    <property type="entry name" value="P-loop containing nucleotide triphosphate hydrolases"/>
    <property type="match status" value="1"/>
</dbReference>
<organism evidence="4 5">
    <name type="scientific">Gymnopilus junonius</name>
    <name type="common">Spectacular rustgill mushroom</name>
    <name type="synonym">Gymnopilus spectabilis subsp. junonius</name>
    <dbReference type="NCBI Taxonomy" id="109634"/>
    <lineage>
        <taxon>Eukaryota</taxon>
        <taxon>Fungi</taxon>
        <taxon>Dikarya</taxon>
        <taxon>Basidiomycota</taxon>
        <taxon>Agaricomycotina</taxon>
        <taxon>Agaricomycetes</taxon>
        <taxon>Agaricomycetidae</taxon>
        <taxon>Agaricales</taxon>
        <taxon>Agaricineae</taxon>
        <taxon>Hymenogastraceae</taxon>
        <taxon>Gymnopilus</taxon>
    </lineage>
</organism>
<gene>
    <name evidence="4" type="ORF">CPB84DRAFT_1781728</name>
</gene>
<evidence type="ECO:0000256" key="1">
    <source>
        <dbReference type="ARBA" id="ARBA00022737"/>
    </source>
</evidence>
<feature type="domain" description="Nephrocystin 3-like N-terminal" evidence="3">
    <location>
        <begin position="62"/>
        <end position="225"/>
    </location>
</feature>